<dbReference type="EMBL" id="CP019980">
    <property type="protein sequence ID" value="AVK95600.1"/>
    <property type="molecule type" value="Genomic_DNA"/>
</dbReference>
<reference evidence="6 8" key="1">
    <citation type="submission" date="2017-03" db="EMBL/GenBank/DDBJ databases">
        <title>The whole genome sequencing and assembly of Lysinibacillus sphaericus DSM 28T strain.</title>
        <authorList>
            <person name="Lee Y.-J."/>
            <person name="Yi H."/>
            <person name="Bahn Y.-S."/>
            <person name="Kim J.F."/>
            <person name="Lee D.-W."/>
        </authorList>
    </citation>
    <scope>NUCLEOTIDE SEQUENCE [LARGE SCALE GENOMIC DNA]</scope>
    <source>
        <strain evidence="6 8">DSM 28</strain>
    </source>
</reference>
<evidence type="ECO:0000313" key="6">
    <source>
        <dbReference type="EMBL" id="AVK95600.1"/>
    </source>
</evidence>
<keyword evidence="1" id="KW-1188">Viral release from host cell</keyword>
<feature type="domain" description="Prohead serine protease" evidence="5">
    <location>
        <begin position="7"/>
        <end position="152"/>
    </location>
</feature>
<dbReference type="NCBIfam" id="TIGR01543">
    <property type="entry name" value="proheadase_HK97"/>
    <property type="match status" value="1"/>
</dbReference>
<dbReference type="RefSeq" id="WP_024360935.1">
    <property type="nucleotide sequence ID" value="NZ_CP019980.1"/>
</dbReference>
<keyword evidence="2 7" id="KW-0645">Protease</keyword>
<feature type="region of interest" description="Disordered" evidence="4">
    <location>
        <begin position="154"/>
        <end position="179"/>
    </location>
</feature>
<keyword evidence="3" id="KW-0378">Hydrolase</keyword>
<organism evidence="6 8">
    <name type="scientific">Lysinibacillus sphaericus</name>
    <name type="common">Bacillus sphaericus</name>
    <dbReference type="NCBI Taxonomy" id="1421"/>
    <lineage>
        <taxon>Bacteria</taxon>
        <taxon>Bacillati</taxon>
        <taxon>Bacillota</taxon>
        <taxon>Bacilli</taxon>
        <taxon>Bacillales</taxon>
        <taxon>Bacillaceae</taxon>
        <taxon>Lysinibacillus</taxon>
    </lineage>
</organism>
<evidence type="ECO:0000313" key="8">
    <source>
        <dbReference type="Proteomes" id="UP000238825"/>
    </source>
</evidence>
<dbReference type="InterPro" id="IPR006433">
    <property type="entry name" value="Prohead_protease"/>
</dbReference>
<dbReference type="Proteomes" id="UP000255295">
    <property type="component" value="Unassembled WGS sequence"/>
</dbReference>
<protein>
    <submittedName>
        <fullName evidence="6">Peptidase U35</fullName>
    </submittedName>
    <submittedName>
        <fullName evidence="7">Phage prohead protease</fullName>
    </submittedName>
</protein>
<sequence length="201" mass="23002">MRIEIRENQVLLDGYVNAVERESRILPSPRGRFKEKIRAKTFERALDKAENVDLLFNHDKNRKLGSLQEGNLQLYEDNIGLRAIAHVSDEEIIQKAKDGKLKGWSFGFVDNKPSWEDGEDGIQKRTLEDIELLEVSILDKTPAYVATSIEARGEDQTISETRGADFKAEIENRSEDTSNKKDIDYSMYEKQIELLKLKGGN</sequence>
<evidence type="ECO:0000256" key="1">
    <source>
        <dbReference type="ARBA" id="ARBA00022612"/>
    </source>
</evidence>
<evidence type="ECO:0000256" key="2">
    <source>
        <dbReference type="ARBA" id="ARBA00022670"/>
    </source>
</evidence>
<name>A0A2S0JWT2_LYSSH</name>
<dbReference type="GO" id="GO:0006508">
    <property type="term" value="P:proteolysis"/>
    <property type="evidence" value="ECO:0007669"/>
    <property type="project" value="UniProtKB-KW"/>
</dbReference>
<dbReference type="AlphaFoldDB" id="A0A2S0JWT2"/>
<evidence type="ECO:0000256" key="4">
    <source>
        <dbReference type="SAM" id="MobiDB-lite"/>
    </source>
</evidence>
<dbReference type="GeneID" id="48275466"/>
<evidence type="ECO:0000313" key="9">
    <source>
        <dbReference type="Proteomes" id="UP000255295"/>
    </source>
</evidence>
<accession>A0A2S0JWT2</accession>
<reference evidence="7 9" key="2">
    <citation type="submission" date="2018-06" db="EMBL/GenBank/DDBJ databases">
        <authorList>
            <consortium name="Pathogen Informatics"/>
            <person name="Doyle S."/>
        </authorList>
    </citation>
    <scope>NUCLEOTIDE SEQUENCE [LARGE SCALE GENOMIC DNA]</scope>
    <source>
        <strain evidence="7 9">NCTC10338</strain>
    </source>
</reference>
<evidence type="ECO:0000256" key="3">
    <source>
        <dbReference type="ARBA" id="ARBA00022801"/>
    </source>
</evidence>
<dbReference type="GO" id="GO:0008233">
    <property type="term" value="F:peptidase activity"/>
    <property type="evidence" value="ECO:0007669"/>
    <property type="project" value="UniProtKB-KW"/>
</dbReference>
<proteinExistence type="predicted"/>
<dbReference type="EMBL" id="UFSZ01000001">
    <property type="protein sequence ID" value="SUV18698.1"/>
    <property type="molecule type" value="Genomic_DNA"/>
</dbReference>
<dbReference type="Pfam" id="PF04586">
    <property type="entry name" value="Peptidase_S78"/>
    <property type="match status" value="1"/>
</dbReference>
<evidence type="ECO:0000313" key="7">
    <source>
        <dbReference type="EMBL" id="SUV18698.1"/>
    </source>
</evidence>
<feature type="compositionally biased region" description="Basic and acidic residues" evidence="4">
    <location>
        <begin position="162"/>
        <end position="179"/>
    </location>
</feature>
<gene>
    <name evidence="6" type="ORF">LS41612_04585</name>
    <name evidence="7" type="ORF">NCTC10338_03861</name>
</gene>
<dbReference type="Proteomes" id="UP000238825">
    <property type="component" value="Chromosome"/>
</dbReference>
<dbReference type="InterPro" id="IPR054613">
    <property type="entry name" value="Peptidase_S78_dom"/>
</dbReference>
<evidence type="ECO:0000259" key="5">
    <source>
        <dbReference type="Pfam" id="PF04586"/>
    </source>
</evidence>